<organism evidence="2 3">
    <name type="scientific">Araneus ventricosus</name>
    <name type="common">Orbweaver spider</name>
    <name type="synonym">Epeira ventricosa</name>
    <dbReference type="NCBI Taxonomy" id="182803"/>
    <lineage>
        <taxon>Eukaryota</taxon>
        <taxon>Metazoa</taxon>
        <taxon>Ecdysozoa</taxon>
        <taxon>Arthropoda</taxon>
        <taxon>Chelicerata</taxon>
        <taxon>Arachnida</taxon>
        <taxon>Araneae</taxon>
        <taxon>Araneomorphae</taxon>
        <taxon>Entelegynae</taxon>
        <taxon>Araneoidea</taxon>
        <taxon>Araneidae</taxon>
        <taxon>Araneus</taxon>
    </lineage>
</organism>
<dbReference type="EMBL" id="BGPR01000063">
    <property type="protein sequence ID" value="GBL89133.1"/>
    <property type="molecule type" value="Genomic_DNA"/>
</dbReference>
<protein>
    <submittedName>
        <fullName evidence="2">Uncharacterized protein</fullName>
    </submittedName>
</protein>
<evidence type="ECO:0000256" key="1">
    <source>
        <dbReference type="SAM" id="MobiDB-lite"/>
    </source>
</evidence>
<proteinExistence type="predicted"/>
<evidence type="ECO:0000313" key="2">
    <source>
        <dbReference type="EMBL" id="GBL89133.1"/>
    </source>
</evidence>
<dbReference type="Proteomes" id="UP000499080">
    <property type="component" value="Unassembled WGS sequence"/>
</dbReference>
<feature type="region of interest" description="Disordered" evidence="1">
    <location>
        <begin position="72"/>
        <end position="95"/>
    </location>
</feature>
<keyword evidence="3" id="KW-1185">Reference proteome</keyword>
<accession>A0A4Y2BAQ8</accession>
<name>A0A4Y2BAQ8_ARAVE</name>
<sequence>MSPIDGALRLKPHANEQEMYICYTYCACSDHAGRPEGTPVNRKTGIYQNNSDLSAALRASRRMKPIRRGHMTVKAVKSSKKPGSAQLHGQPDHQI</sequence>
<gene>
    <name evidence="2" type="ORF">AVEN_255260_1</name>
</gene>
<dbReference type="AlphaFoldDB" id="A0A4Y2BAQ8"/>
<comment type="caution">
    <text evidence="2">The sequence shown here is derived from an EMBL/GenBank/DDBJ whole genome shotgun (WGS) entry which is preliminary data.</text>
</comment>
<evidence type="ECO:0000313" key="3">
    <source>
        <dbReference type="Proteomes" id="UP000499080"/>
    </source>
</evidence>
<reference evidence="2 3" key="1">
    <citation type="journal article" date="2019" name="Sci. Rep.">
        <title>Orb-weaving spider Araneus ventricosus genome elucidates the spidroin gene catalogue.</title>
        <authorList>
            <person name="Kono N."/>
            <person name="Nakamura H."/>
            <person name="Ohtoshi R."/>
            <person name="Moran D.A.P."/>
            <person name="Shinohara A."/>
            <person name="Yoshida Y."/>
            <person name="Fujiwara M."/>
            <person name="Mori M."/>
            <person name="Tomita M."/>
            <person name="Arakawa K."/>
        </authorList>
    </citation>
    <scope>NUCLEOTIDE SEQUENCE [LARGE SCALE GENOMIC DNA]</scope>
</reference>